<evidence type="ECO:0000313" key="10">
    <source>
        <dbReference type="Proteomes" id="UP000095023"/>
    </source>
</evidence>
<dbReference type="AlphaFoldDB" id="A0A1E4TG64"/>
<keyword evidence="10" id="KW-1185">Reference proteome</keyword>
<dbReference type="GO" id="GO:0005783">
    <property type="term" value="C:endoplasmic reticulum"/>
    <property type="evidence" value="ECO:0007669"/>
    <property type="project" value="TreeGrafter"/>
</dbReference>
<accession>A0A1E4TG64</accession>
<evidence type="ECO:0000256" key="3">
    <source>
        <dbReference type="ARBA" id="ARBA00022692"/>
    </source>
</evidence>
<feature type="region of interest" description="Disordered" evidence="7">
    <location>
        <begin position="1"/>
        <end position="23"/>
    </location>
</feature>
<evidence type="ECO:0000256" key="7">
    <source>
        <dbReference type="SAM" id="MobiDB-lite"/>
    </source>
</evidence>
<dbReference type="PANTHER" id="PTHR10926:SF0">
    <property type="entry name" value="CDC50, ISOFORM A"/>
    <property type="match status" value="1"/>
</dbReference>
<evidence type="ECO:0000313" key="9">
    <source>
        <dbReference type="EMBL" id="ODV90693.1"/>
    </source>
</evidence>
<dbReference type="GO" id="GO:0045332">
    <property type="term" value="P:phospholipid translocation"/>
    <property type="evidence" value="ECO:0007669"/>
    <property type="project" value="UniProtKB-UniRule"/>
</dbReference>
<feature type="compositionally biased region" description="Basic and acidic residues" evidence="7">
    <location>
        <begin position="1"/>
        <end position="13"/>
    </location>
</feature>
<dbReference type="InterPro" id="IPR005045">
    <property type="entry name" value="CDC50/LEM3_fam"/>
</dbReference>
<keyword evidence="5 6" id="KW-0472">Membrane</keyword>
<comment type="subcellular location">
    <subcellularLocation>
        <location evidence="1">Membrane</location>
        <topology evidence="1">Multi-pass membrane protein</topology>
    </subcellularLocation>
</comment>
<evidence type="ECO:0008006" key="11">
    <source>
        <dbReference type="Google" id="ProtNLM"/>
    </source>
</evidence>
<gene>
    <name evidence="9" type="ORF">CANCADRAFT_24040</name>
</gene>
<evidence type="ECO:0000256" key="6">
    <source>
        <dbReference type="PIRNR" id="PIRNR015840"/>
    </source>
</evidence>
<dbReference type="EMBL" id="KV453842">
    <property type="protein sequence ID" value="ODV90693.1"/>
    <property type="molecule type" value="Genomic_DNA"/>
</dbReference>
<sequence length="382" mass="42799">MAADSVHEDTTEKKKSRRPPNTAFRQQRLKAWQPILSPKTVLPLFFALGAIFAPLGGALLYAGLKAEKIQIDYTYCGRDATTVFSAVPTNNVEVYMRHEPPSDFNPTDALDASGKYACRIQFDLPSPIGPDTFLYYHLTNFYQNHRRYVRSFDEDQLEGSALTAAELQSNDQCTPLIMNEDGIPYYPCGLIANSQFNDTYTNPILLNPDASSSSSYGETYYMTNKDISWPSSSQRFRKTEYNYTQVVPPPNWALRYPDGYTEENFLDLSTAYELQNWMEISGLPAFSKLALVNRTATMQSGTYQIDAALNFPAHVYGGTKSILISTTTVVGGYNPFLGIAYLVVAAVCLLLGTIFLLRHLIKPRRIGDHTYLSWGTDAHNSD</sequence>
<organism evidence="9 10">
    <name type="scientific">Tortispora caseinolytica NRRL Y-17796</name>
    <dbReference type="NCBI Taxonomy" id="767744"/>
    <lineage>
        <taxon>Eukaryota</taxon>
        <taxon>Fungi</taxon>
        <taxon>Dikarya</taxon>
        <taxon>Ascomycota</taxon>
        <taxon>Saccharomycotina</taxon>
        <taxon>Trigonopsidomycetes</taxon>
        <taxon>Trigonopsidales</taxon>
        <taxon>Trigonopsidaceae</taxon>
        <taxon>Tortispora</taxon>
    </lineage>
</organism>
<evidence type="ECO:0000256" key="4">
    <source>
        <dbReference type="ARBA" id="ARBA00022989"/>
    </source>
</evidence>
<dbReference type="GO" id="GO:0005886">
    <property type="term" value="C:plasma membrane"/>
    <property type="evidence" value="ECO:0007669"/>
    <property type="project" value="TreeGrafter"/>
</dbReference>
<protein>
    <recommendedName>
        <fullName evidence="11">Cell cycle control protein</fullName>
    </recommendedName>
</protein>
<name>A0A1E4TG64_9ASCO</name>
<feature type="transmembrane region" description="Helical" evidence="8">
    <location>
        <begin position="41"/>
        <end position="64"/>
    </location>
</feature>
<evidence type="ECO:0000256" key="8">
    <source>
        <dbReference type="SAM" id="Phobius"/>
    </source>
</evidence>
<feature type="transmembrane region" description="Helical" evidence="8">
    <location>
        <begin position="336"/>
        <end position="357"/>
    </location>
</feature>
<keyword evidence="3 8" id="KW-0812">Transmembrane</keyword>
<reference evidence="10" key="1">
    <citation type="submission" date="2016-02" db="EMBL/GenBank/DDBJ databases">
        <title>Comparative genomics of biotechnologically important yeasts.</title>
        <authorList>
            <consortium name="DOE Joint Genome Institute"/>
            <person name="Riley R."/>
            <person name="Haridas S."/>
            <person name="Wolfe K.H."/>
            <person name="Lopes M.R."/>
            <person name="Hittinger C.T."/>
            <person name="Goker M."/>
            <person name="Salamov A."/>
            <person name="Wisecaver J."/>
            <person name="Long T.M."/>
            <person name="Aerts A.L."/>
            <person name="Barry K."/>
            <person name="Choi C."/>
            <person name="Clum A."/>
            <person name="Coughlan A.Y."/>
            <person name="Deshpande S."/>
            <person name="Douglass A.P."/>
            <person name="Hanson S.J."/>
            <person name="Klenk H.-P."/>
            <person name="Labutti K."/>
            <person name="Lapidus A."/>
            <person name="Lindquist E."/>
            <person name="Lipzen A."/>
            <person name="Meier-Kolthoff J.P."/>
            <person name="Ohm R.A."/>
            <person name="Otillar R.P."/>
            <person name="Pangilinan J."/>
            <person name="Peng Y."/>
            <person name="Rokas A."/>
            <person name="Rosa C.A."/>
            <person name="Scheuner C."/>
            <person name="Sibirny A.A."/>
            <person name="Slot J.C."/>
            <person name="Stielow J.B."/>
            <person name="Sun H."/>
            <person name="Kurtzman C.P."/>
            <person name="Blackwell M."/>
            <person name="Jeffries T.W."/>
            <person name="Grigoriev I.V."/>
        </authorList>
    </citation>
    <scope>NUCLEOTIDE SEQUENCE [LARGE SCALE GENOMIC DNA]</scope>
    <source>
        <strain evidence="10">NRRL Y-17796</strain>
    </source>
</reference>
<dbReference type="PANTHER" id="PTHR10926">
    <property type="entry name" value="CELL CYCLE CONTROL PROTEIN 50"/>
    <property type="match status" value="1"/>
</dbReference>
<evidence type="ECO:0000256" key="2">
    <source>
        <dbReference type="ARBA" id="ARBA00009457"/>
    </source>
</evidence>
<dbReference type="PIRSF" id="PIRSF015840">
    <property type="entry name" value="DUF284_TM_euk"/>
    <property type="match status" value="1"/>
</dbReference>
<proteinExistence type="inferred from homology"/>
<dbReference type="GO" id="GO:0005794">
    <property type="term" value="C:Golgi apparatus"/>
    <property type="evidence" value="ECO:0007669"/>
    <property type="project" value="TreeGrafter"/>
</dbReference>
<comment type="similarity">
    <text evidence="2 6">Belongs to the CDC50/LEM3 family.</text>
</comment>
<dbReference type="Proteomes" id="UP000095023">
    <property type="component" value="Unassembled WGS sequence"/>
</dbReference>
<evidence type="ECO:0000256" key="1">
    <source>
        <dbReference type="ARBA" id="ARBA00004141"/>
    </source>
</evidence>
<keyword evidence="4 8" id="KW-1133">Transmembrane helix</keyword>
<dbReference type="Pfam" id="PF03381">
    <property type="entry name" value="CDC50"/>
    <property type="match status" value="1"/>
</dbReference>
<evidence type="ECO:0000256" key="5">
    <source>
        <dbReference type="ARBA" id="ARBA00023136"/>
    </source>
</evidence>
<dbReference type="OrthoDB" id="340608at2759"/>